<dbReference type="RefSeq" id="WP_246127427.1">
    <property type="nucleotide sequence ID" value="NZ_BIFH01000061.1"/>
</dbReference>
<protein>
    <recommendedName>
        <fullName evidence="6">HTTM-like domain-containing protein</fullName>
    </recommendedName>
</protein>
<organism evidence="7 8">
    <name type="scientific">Embleya hyalina</name>
    <dbReference type="NCBI Taxonomy" id="516124"/>
    <lineage>
        <taxon>Bacteria</taxon>
        <taxon>Bacillati</taxon>
        <taxon>Actinomycetota</taxon>
        <taxon>Actinomycetes</taxon>
        <taxon>Kitasatosporales</taxon>
        <taxon>Streptomycetaceae</taxon>
        <taxon>Embleya</taxon>
    </lineage>
</organism>
<proteinExistence type="predicted"/>
<feature type="domain" description="HTTM-like" evidence="6">
    <location>
        <begin position="16"/>
        <end position="274"/>
    </location>
</feature>
<keyword evidence="4 5" id="KW-0472">Membrane</keyword>
<dbReference type="AlphaFoldDB" id="A0A401Z655"/>
<gene>
    <name evidence="7" type="ORF">EHYA_10104</name>
</gene>
<feature type="transmembrane region" description="Helical" evidence="5">
    <location>
        <begin position="236"/>
        <end position="254"/>
    </location>
</feature>
<dbReference type="GO" id="GO:0012505">
    <property type="term" value="C:endomembrane system"/>
    <property type="evidence" value="ECO:0007669"/>
    <property type="project" value="UniProtKB-SubCell"/>
</dbReference>
<evidence type="ECO:0000256" key="1">
    <source>
        <dbReference type="ARBA" id="ARBA00004127"/>
    </source>
</evidence>
<evidence type="ECO:0000256" key="3">
    <source>
        <dbReference type="ARBA" id="ARBA00022989"/>
    </source>
</evidence>
<dbReference type="SMART" id="SM00752">
    <property type="entry name" value="HTTM"/>
    <property type="match status" value="1"/>
</dbReference>
<name>A0A401Z655_9ACTN</name>
<keyword evidence="8" id="KW-1185">Reference proteome</keyword>
<evidence type="ECO:0000256" key="2">
    <source>
        <dbReference type="ARBA" id="ARBA00022692"/>
    </source>
</evidence>
<evidence type="ECO:0000313" key="8">
    <source>
        <dbReference type="Proteomes" id="UP000286931"/>
    </source>
</evidence>
<sequence length="299" mass="32273">MFRRLTRVASSLAPANPPVAVRRLASAGTFVAALEALSQHKRFVKGDLLGSQVEYFRPRLAKRFPRVNRALASRAFPYALYGTQAAVSAATFLWPGNRPLRIAGGVTLAALQSAQSVCIPFGRDGADQLQQVINVTMASTGLIHDIERADDLAMRMLALETSLSYVASGLVKAVSPIWLSGDAVAGVMRTKSYGDPRAHRLITRYPAISTALSWGTIAIECGFPLIYVLPKPAARAYLATMLVFHVGIGEFMGLNRFVLAFGATHPAIHYMLSQRRRETPDPTRLASSLAPAFALAPAP</sequence>
<reference evidence="7 8" key="1">
    <citation type="submission" date="2018-12" db="EMBL/GenBank/DDBJ databases">
        <title>Draft genome sequence of Embleya hyalina NBRC 13850T.</title>
        <authorList>
            <person name="Komaki H."/>
            <person name="Hosoyama A."/>
            <person name="Kimura A."/>
            <person name="Ichikawa N."/>
            <person name="Tamura T."/>
        </authorList>
    </citation>
    <scope>NUCLEOTIDE SEQUENCE [LARGE SCALE GENOMIC DNA]</scope>
    <source>
        <strain evidence="7 8">NBRC 13850</strain>
    </source>
</reference>
<keyword evidence="3 5" id="KW-1133">Transmembrane helix</keyword>
<dbReference type="Proteomes" id="UP000286931">
    <property type="component" value="Unassembled WGS sequence"/>
</dbReference>
<feature type="transmembrane region" description="Helical" evidence="5">
    <location>
        <begin position="207"/>
        <end position="230"/>
    </location>
</feature>
<keyword evidence="2 5" id="KW-0812">Transmembrane</keyword>
<evidence type="ECO:0000259" key="6">
    <source>
        <dbReference type="SMART" id="SM00752"/>
    </source>
</evidence>
<comment type="subcellular location">
    <subcellularLocation>
        <location evidence="1">Endomembrane system</location>
        <topology evidence="1">Multi-pass membrane protein</topology>
    </subcellularLocation>
</comment>
<evidence type="ECO:0000256" key="5">
    <source>
        <dbReference type="SAM" id="Phobius"/>
    </source>
</evidence>
<evidence type="ECO:0000256" key="4">
    <source>
        <dbReference type="ARBA" id="ARBA00023136"/>
    </source>
</evidence>
<dbReference type="InterPro" id="IPR011020">
    <property type="entry name" value="HTTM-like"/>
</dbReference>
<comment type="caution">
    <text evidence="7">The sequence shown here is derived from an EMBL/GenBank/DDBJ whole genome shotgun (WGS) entry which is preliminary data.</text>
</comment>
<dbReference type="EMBL" id="BIFH01000061">
    <property type="protein sequence ID" value="GCE02327.1"/>
    <property type="molecule type" value="Genomic_DNA"/>
</dbReference>
<accession>A0A401Z655</accession>
<evidence type="ECO:0000313" key="7">
    <source>
        <dbReference type="EMBL" id="GCE02327.1"/>
    </source>
</evidence>